<gene>
    <name evidence="2" type="ORF">PACLA_8A061081</name>
</gene>
<proteinExistence type="predicted"/>
<feature type="region of interest" description="Disordered" evidence="1">
    <location>
        <begin position="51"/>
        <end position="78"/>
    </location>
</feature>
<keyword evidence="3" id="KW-1185">Reference proteome</keyword>
<comment type="caution">
    <text evidence="2">The sequence shown here is derived from an EMBL/GenBank/DDBJ whole genome shotgun (WGS) entry which is preliminary data.</text>
</comment>
<reference evidence="2" key="1">
    <citation type="submission" date="2020-04" db="EMBL/GenBank/DDBJ databases">
        <authorList>
            <person name="Alioto T."/>
            <person name="Alioto T."/>
            <person name="Gomez Garrido J."/>
        </authorList>
    </citation>
    <scope>NUCLEOTIDE SEQUENCE</scope>
    <source>
        <strain evidence="2">A484AB</strain>
    </source>
</reference>
<evidence type="ECO:0000313" key="3">
    <source>
        <dbReference type="Proteomes" id="UP001152795"/>
    </source>
</evidence>
<organism evidence="2 3">
    <name type="scientific">Paramuricea clavata</name>
    <name type="common">Red gorgonian</name>
    <name type="synonym">Violescent sea-whip</name>
    <dbReference type="NCBI Taxonomy" id="317549"/>
    <lineage>
        <taxon>Eukaryota</taxon>
        <taxon>Metazoa</taxon>
        <taxon>Cnidaria</taxon>
        <taxon>Anthozoa</taxon>
        <taxon>Octocorallia</taxon>
        <taxon>Malacalcyonacea</taxon>
        <taxon>Plexauridae</taxon>
        <taxon>Paramuricea</taxon>
    </lineage>
</organism>
<sequence>MSYLRVVKSGWRNRLNERNLTDLLRNKVTGPTLHVFCERFGELAVDLWKSDKSRRKTQRKRKQYAARGNASKRTRETGREEFLRDWLKDVGAEGEEESECEENEDGMYRRRCPRTGEEILLVISAQWE</sequence>
<evidence type="ECO:0000313" key="2">
    <source>
        <dbReference type="EMBL" id="CAB3989318.1"/>
    </source>
</evidence>
<feature type="compositionally biased region" description="Basic residues" evidence="1">
    <location>
        <begin position="52"/>
        <end position="64"/>
    </location>
</feature>
<dbReference type="AlphaFoldDB" id="A0A6S7GBD2"/>
<dbReference type="EMBL" id="CACRXK020001466">
    <property type="protein sequence ID" value="CAB3989318.1"/>
    <property type="molecule type" value="Genomic_DNA"/>
</dbReference>
<accession>A0A6S7GBD2</accession>
<evidence type="ECO:0000256" key="1">
    <source>
        <dbReference type="SAM" id="MobiDB-lite"/>
    </source>
</evidence>
<dbReference type="Proteomes" id="UP001152795">
    <property type="component" value="Unassembled WGS sequence"/>
</dbReference>
<protein>
    <submittedName>
        <fullName evidence="2">Uncharacterized protein</fullName>
    </submittedName>
</protein>
<name>A0A6S7GBD2_PARCT</name>